<dbReference type="PANTHER" id="PTHR48090">
    <property type="entry name" value="UNDECAPRENYL-PHOSPHATE 4-DEOXY-4-FORMAMIDO-L-ARABINOSE TRANSFERASE-RELATED"/>
    <property type="match status" value="1"/>
</dbReference>
<feature type="domain" description="Glycosyltransferase 2-like" evidence="2">
    <location>
        <begin position="21"/>
        <end position="181"/>
    </location>
</feature>
<keyword evidence="4" id="KW-1185">Reference proteome</keyword>
<protein>
    <submittedName>
        <fullName evidence="3">Glycosyl transferase family 2</fullName>
    </submittedName>
</protein>
<dbReference type="Proteomes" id="UP000051757">
    <property type="component" value="Unassembled WGS sequence"/>
</dbReference>
<dbReference type="Pfam" id="PF00535">
    <property type="entry name" value="Glycos_transf_2"/>
    <property type="match status" value="1"/>
</dbReference>
<dbReference type="Gene3D" id="3.90.550.10">
    <property type="entry name" value="Spore Coat Polysaccharide Biosynthesis Protein SpsA, Chain A"/>
    <property type="match status" value="1"/>
</dbReference>
<organism evidence="3 4">
    <name type="scientific">Stenotrophomonas beteli</name>
    <dbReference type="NCBI Taxonomy" id="3384461"/>
    <lineage>
        <taxon>Bacteria</taxon>
        <taxon>Pseudomonadati</taxon>
        <taxon>Pseudomonadota</taxon>
        <taxon>Gammaproteobacteria</taxon>
        <taxon>Lysobacterales</taxon>
        <taxon>Lysobacteraceae</taxon>
        <taxon>Stenotrophomonas</taxon>
        <taxon>Stenotrophomonas maltophilia group</taxon>
    </lineage>
</organism>
<dbReference type="InterPro" id="IPR001173">
    <property type="entry name" value="Glyco_trans_2-like"/>
</dbReference>
<dbReference type="PANTHER" id="PTHR48090:SF7">
    <property type="entry name" value="RFBJ PROTEIN"/>
    <property type="match status" value="1"/>
</dbReference>
<evidence type="ECO:0000313" key="3">
    <source>
        <dbReference type="EMBL" id="KRG50897.1"/>
    </source>
</evidence>
<evidence type="ECO:0000313" key="4">
    <source>
        <dbReference type="Proteomes" id="UP000051757"/>
    </source>
</evidence>
<keyword evidence="1" id="KW-0812">Transmembrane</keyword>
<accession>A0A0R0BBW6</accession>
<dbReference type="OrthoDB" id="9808633at2"/>
<evidence type="ECO:0000259" key="2">
    <source>
        <dbReference type="Pfam" id="PF00535"/>
    </source>
</evidence>
<comment type="caution">
    <text evidence="3">The sequence shown here is derived from an EMBL/GenBank/DDBJ whole genome shotgun (WGS) entry which is preliminary data.</text>
</comment>
<dbReference type="InterPro" id="IPR029044">
    <property type="entry name" value="Nucleotide-diphossugar_trans"/>
</dbReference>
<name>A0A0R0BBW6_9GAMM</name>
<dbReference type="SUPFAM" id="SSF53448">
    <property type="entry name" value="Nucleotide-diphospho-sugar transferases"/>
    <property type="match status" value="1"/>
</dbReference>
<proteinExistence type="predicted"/>
<evidence type="ECO:0000256" key="1">
    <source>
        <dbReference type="SAM" id="Phobius"/>
    </source>
</evidence>
<dbReference type="EMBL" id="LLXV01000030">
    <property type="protein sequence ID" value="KRG50897.1"/>
    <property type="molecule type" value="Genomic_DNA"/>
</dbReference>
<dbReference type="CDD" id="cd04179">
    <property type="entry name" value="DPM_DPG-synthase_like"/>
    <property type="match status" value="1"/>
</dbReference>
<sequence length="346" mass="37515">MTAALSPDAPQAAPCVPRIAVIIPCYKVTRHIRGVLAAIGPEVTAVYCVDDACPEASGDFIESDTDDARVRVLRHARNKGVGGAVVTGYRAAIADGMEILVKVDGDGQMDPRLLPLFVTPIARGQADYAKGNRFWDLGQISRMPWLRRLGNLGLSFLAKASTGYWDLFDPTNGYTAIHAAVAARLPLAKLSERYFFETDLLFRLNAVRAVVVDVPMDAHYGEEVSNLSVGKVLGEFALKHARNFAKRISYNYFLRDLSVASLQLVAGVVLLLGGGAYGAVRWFELSVAGLAAPVGTVVLPAMAILSGLQLILAFLNYDIALRPRDVLHTRLPPLVSDQVRQRDMGE</sequence>
<reference evidence="3 4" key="1">
    <citation type="journal article" date="2016" name="Front. Microbiol.">
        <title>Genome Sequence of Type Strains of Genus Stenotrophomonas.</title>
        <authorList>
            <person name="Patil P.P."/>
            <person name="Midha S."/>
            <person name="Kumar S."/>
            <person name="Patil P.B."/>
        </authorList>
    </citation>
    <scope>NUCLEOTIDE SEQUENCE [LARGE SCALE GENOMIC DNA]</scope>
    <source>
        <strain evidence="3 4">LMG 978</strain>
    </source>
</reference>
<feature type="transmembrane region" description="Helical" evidence="1">
    <location>
        <begin position="290"/>
        <end position="315"/>
    </location>
</feature>
<gene>
    <name evidence="3" type="ORF">ARC23_10880</name>
</gene>
<feature type="transmembrane region" description="Helical" evidence="1">
    <location>
        <begin position="257"/>
        <end position="278"/>
    </location>
</feature>
<keyword evidence="1" id="KW-0472">Membrane</keyword>
<dbReference type="GO" id="GO:0016740">
    <property type="term" value="F:transferase activity"/>
    <property type="evidence" value="ECO:0007669"/>
    <property type="project" value="UniProtKB-KW"/>
</dbReference>
<keyword evidence="1" id="KW-1133">Transmembrane helix</keyword>
<dbReference type="InterPro" id="IPR050256">
    <property type="entry name" value="Glycosyltransferase_2"/>
</dbReference>
<keyword evidence="3" id="KW-0808">Transferase</keyword>
<dbReference type="AlphaFoldDB" id="A0A0R0BBW6"/>